<dbReference type="STRING" id="990268.JCM19235_4598"/>
<keyword evidence="1" id="KW-0645">Protease</keyword>
<protein>
    <submittedName>
        <fullName evidence="1">Aminopeptidase N</fullName>
    </submittedName>
</protein>
<dbReference type="OrthoDB" id="6389032at2"/>
<accession>A0A090SW24</accession>
<reference evidence="1 2" key="1">
    <citation type="submission" date="2014-09" db="EMBL/GenBank/DDBJ databases">
        <title>Vibrio maritimus JCM 19235. (C45) whole genome shotgun sequence.</title>
        <authorList>
            <person name="Sawabe T."/>
            <person name="Meirelles P."/>
            <person name="Nakanishi M."/>
            <person name="Sayaka M."/>
            <person name="Hattori M."/>
            <person name="Ohkuma M."/>
        </authorList>
    </citation>
    <scope>NUCLEOTIDE SEQUENCE [LARGE SCALE GENOMIC DNA]</scope>
    <source>
        <strain evidence="2">JCM19235</strain>
    </source>
</reference>
<gene>
    <name evidence="1" type="ORF">JCM19235_4598</name>
</gene>
<dbReference type="GO" id="GO:0004177">
    <property type="term" value="F:aminopeptidase activity"/>
    <property type="evidence" value="ECO:0007669"/>
    <property type="project" value="UniProtKB-KW"/>
</dbReference>
<sequence length="100" mass="11469">MADFGLREYIEQEGKLLIITPSFDFDSFDSLAVSMLGQLSATVVEKQWDADIHTWLVDFEGCRMLLKGEHYSESMWFEALDISASKEEFGFLAGLFRRGF</sequence>
<keyword evidence="2" id="KW-1185">Reference proteome</keyword>
<evidence type="ECO:0000313" key="2">
    <source>
        <dbReference type="Proteomes" id="UP000029228"/>
    </source>
</evidence>
<dbReference type="InterPro" id="IPR022080">
    <property type="entry name" value="DUF3630"/>
</dbReference>
<proteinExistence type="predicted"/>
<evidence type="ECO:0000313" key="1">
    <source>
        <dbReference type="EMBL" id="GAL23482.1"/>
    </source>
</evidence>
<comment type="caution">
    <text evidence="1">The sequence shown here is derived from an EMBL/GenBank/DDBJ whole genome shotgun (WGS) entry which is preliminary data.</text>
</comment>
<keyword evidence="1" id="KW-0378">Hydrolase</keyword>
<dbReference type="EMBL" id="BBMR01000023">
    <property type="protein sequence ID" value="GAL23482.1"/>
    <property type="molecule type" value="Genomic_DNA"/>
</dbReference>
<organism evidence="1 2">
    <name type="scientific">Vibrio maritimus</name>
    <dbReference type="NCBI Taxonomy" id="990268"/>
    <lineage>
        <taxon>Bacteria</taxon>
        <taxon>Pseudomonadati</taxon>
        <taxon>Pseudomonadota</taxon>
        <taxon>Gammaproteobacteria</taxon>
        <taxon>Vibrionales</taxon>
        <taxon>Vibrionaceae</taxon>
        <taxon>Vibrio</taxon>
    </lineage>
</organism>
<reference evidence="1 2" key="2">
    <citation type="submission" date="2014-09" db="EMBL/GenBank/DDBJ databases">
        <authorList>
            <consortium name="NBRP consortium"/>
            <person name="Sawabe T."/>
            <person name="Meirelles P."/>
            <person name="Nakanishi M."/>
            <person name="Sayaka M."/>
            <person name="Hattori M."/>
            <person name="Ohkuma M."/>
        </authorList>
    </citation>
    <scope>NUCLEOTIDE SEQUENCE [LARGE SCALE GENOMIC DNA]</scope>
    <source>
        <strain evidence="2">JCM19235</strain>
    </source>
</reference>
<dbReference type="AlphaFoldDB" id="A0A090SW24"/>
<name>A0A090SW24_9VIBR</name>
<dbReference type="Proteomes" id="UP000029228">
    <property type="component" value="Unassembled WGS sequence"/>
</dbReference>
<keyword evidence="1" id="KW-0031">Aminopeptidase</keyword>
<dbReference type="Pfam" id="PF12305">
    <property type="entry name" value="DUF3630"/>
    <property type="match status" value="1"/>
</dbReference>